<dbReference type="Gene3D" id="2.60.40.10">
    <property type="entry name" value="Immunoglobulins"/>
    <property type="match status" value="1"/>
</dbReference>
<dbReference type="SUPFAM" id="SSF52025">
    <property type="entry name" value="PA domain"/>
    <property type="match status" value="1"/>
</dbReference>
<keyword evidence="2" id="KW-0134">Cell wall</keyword>
<dbReference type="SUPFAM" id="SSF52743">
    <property type="entry name" value="Subtilisin-like"/>
    <property type="match status" value="1"/>
</dbReference>
<dbReference type="PANTHER" id="PTHR43806">
    <property type="entry name" value="PEPTIDASE S8"/>
    <property type="match status" value="1"/>
</dbReference>
<evidence type="ECO:0000256" key="4">
    <source>
        <dbReference type="ARBA" id="ARBA00022729"/>
    </source>
</evidence>
<dbReference type="InterPro" id="IPR013783">
    <property type="entry name" value="Ig-like_fold"/>
</dbReference>
<protein>
    <submittedName>
        <fullName evidence="11">Serine endopeptidase</fullName>
    </submittedName>
</protein>
<dbReference type="CDD" id="cd02124">
    <property type="entry name" value="PA_PoS1_like"/>
    <property type="match status" value="1"/>
</dbReference>
<dbReference type="InterPro" id="IPR000209">
    <property type="entry name" value="Peptidase_S8/S53_dom"/>
</dbReference>
<dbReference type="InterPro" id="IPR003137">
    <property type="entry name" value="PA_domain"/>
</dbReference>
<dbReference type="Pfam" id="PF06280">
    <property type="entry name" value="fn3_5"/>
    <property type="match status" value="1"/>
</dbReference>
<feature type="active site" description="Charge relay system" evidence="7">
    <location>
        <position position="141"/>
    </location>
</feature>
<dbReference type="PANTHER" id="PTHR43806:SF66">
    <property type="entry name" value="SERIN ENDOPEPTIDASE"/>
    <property type="match status" value="1"/>
</dbReference>
<dbReference type="InterPro" id="IPR015500">
    <property type="entry name" value="Peptidase_S8_subtilisin-rel"/>
</dbReference>
<keyword evidence="4" id="KW-0732">Signal</keyword>
<evidence type="ECO:0000256" key="1">
    <source>
        <dbReference type="ARBA" id="ARBA00011073"/>
    </source>
</evidence>
<evidence type="ECO:0000256" key="5">
    <source>
        <dbReference type="ARBA" id="ARBA00022801"/>
    </source>
</evidence>
<evidence type="ECO:0000256" key="7">
    <source>
        <dbReference type="PROSITE-ProRule" id="PRU01240"/>
    </source>
</evidence>
<dbReference type="Pfam" id="PF00082">
    <property type="entry name" value="Peptidase_S8"/>
    <property type="match status" value="1"/>
</dbReference>
<feature type="domain" description="PA" evidence="9">
    <location>
        <begin position="355"/>
        <end position="413"/>
    </location>
</feature>
<gene>
    <name evidence="11" type="ORF">PGQ11_006776</name>
</gene>
<feature type="active site" description="Charge relay system" evidence="7">
    <location>
        <position position="509"/>
    </location>
</feature>
<keyword evidence="2" id="KW-0964">Secreted</keyword>
<feature type="domain" description="Peptidase S8/S53" evidence="8">
    <location>
        <begin position="132"/>
        <end position="526"/>
    </location>
</feature>
<keyword evidence="3 7" id="KW-0645">Protease</keyword>
<dbReference type="InterPro" id="IPR022398">
    <property type="entry name" value="Peptidase_S8_His-AS"/>
</dbReference>
<evidence type="ECO:0000313" key="11">
    <source>
        <dbReference type="EMBL" id="KAK8868198.1"/>
    </source>
</evidence>
<dbReference type="PROSITE" id="PS51892">
    <property type="entry name" value="SUBTILASE"/>
    <property type="match status" value="1"/>
</dbReference>
<dbReference type="PROSITE" id="PS00138">
    <property type="entry name" value="SUBTILASE_SER"/>
    <property type="match status" value="1"/>
</dbReference>
<dbReference type="Pfam" id="PF02225">
    <property type="entry name" value="PA"/>
    <property type="match status" value="1"/>
</dbReference>
<organism evidence="11 12">
    <name type="scientific">Apiospora arundinis</name>
    <dbReference type="NCBI Taxonomy" id="335852"/>
    <lineage>
        <taxon>Eukaryota</taxon>
        <taxon>Fungi</taxon>
        <taxon>Dikarya</taxon>
        <taxon>Ascomycota</taxon>
        <taxon>Pezizomycotina</taxon>
        <taxon>Sordariomycetes</taxon>
        <taxon>Xylariomycetidae</taxon>
        <taxon>Amphisphaeriales</taxon>
        <taxon>Apiosporaceae</taxon>
        <taxon>Apiospora</taxon>
    </lineage>
</organism>
<dbReference type="Proteomes" id="UP001390339">
    <property type="component" value="Unassembled WGS sequence"/>
</dbReference>
<keyword evidence="5 7" id="KW-0378">Hydrolase</keyword>
<evidence type="ECO:0000313" key="12">
    <source>
        <dbReference type="Proteomes" id="UP001390339"/>
    </source>
</evidence>
<dbReference type="InterPro" id="IPR034187">
    <property type="entry name" value="Peptidases_S8_5"/>
</dbReference>
<dbReference type="PRINTS" id="PR00723">
    <property type="entry name" value="SUBTILISIN"/>
</dbReference>
<dbReference type="InterPro" id="IPR036852">
    <property type="entry name" value="Peptidase_S8/S53_dom_sf"/>
</dbReference>
<dbReference type="InterPro" id="IPR050131">
    <property type="entry name" value="Peptidase_S8_subtilisin-like"/>
</dbReference>
<dbReference type="CDD" id="cd07489">
    <property type="entry name" value="Peptidases_S8_5"/>
    <property type="match status" value="1"/>
</dbReference>
<keyword evidence="12" id="KW-1185">Reference proteome</keyword>
<dbReference type="InterPro" id="IPR023828">
    <property type="entry name" value="Peptidase_S8_Ser-AS"/>
</dbReference>
<evidence type="ECO:0000256" key="2">
    <source>
        <dbReference type="ARBA" id="ARBA00022512"/>
    </source>
</evidence>
<dbReference type="Gene3D" id="3.40.50.200">
    <property type="entry name" value="Peptidase S8/S53 domain"/>
    <property type="match status" value="2"/>
</dbReference>
<feature type="active site" description="Charge relay system" evidence="7">
    <location>
        <position position="191"/>
    </location>
</feature>
<comment type="caution">
    <text evidence="11">The sequence shown here is derived from an EMBL/GenBank/DDBJ whole genome shotgun (WGS) entry which is preliminary data.</text>
</comment>
<evidence type="ECO:0000259" key="8">
    <source>
        <dbReference type="Pfam" id="PF00082"/>
    </source>
</evidence>
<name>A0ABR2ITP0_9PEZI</name>
<dbReference type="PROSITE" id="PS00137">
    <property type="entry name" value="SUBTILASE_HIS"/>
    <property type="match status" value="1"/>
</dbReference>
<evidence type="ECO:0000256" key="6">
    <source>
        <dbReference type="ARBA" id="ARBA00022825"/>
    </source>
</evidence>
<dbReference type="InterPro" id="IPR010435">
    <property type="entry name" value="C5a/SBT2-like_Fn3"/>
</dbReference>
<dbReference type="EMBL" id="JAPCWZ010000004">
    <property type="protein sequence ID" value="KAK8868198.1"/>
    <property type="molecule type" value="Genomic_DNA"/>
</dbReference>
<sequence length="904" mass="97285">MLFLVLASIGAALAVSAPAATHNETQSIVAKKFIIEAEEGVSIESLTSKVESTGAKVLKTFASDVFTGLSVETEDNVNSLQANNEVRGSWPIGRLQLAPIVPTSFSEDAAAQNYSVHNYTGVAKAHAAGIFGKGVTVAVVDTGTNYYHEALGGGFGPGFKVAGGYDFVGDKDWPYTAKAPDKDPLDDKLGHGTHVAGIIAGEGKWFKGVAPEATIMSYKVFSAEGGGYTDEDTLIEAFLRAYNDGADIITSSIGGAGGFTDGPWATVASRLVEKGVVVTISAGNEGYQGPFYASNGSSGKNVLAVASVDASEISALPFQATFASSGTLNTTTLGYMPSDKPWNVTSMPIVPISLDPEITADACSPFADKNLNLTNSIALIRRGGCDFIVKRANVAELGARHFLFYTDNEPIIAPTTPDFADDIAMIEAAAGMAIIETIKAGGNVTADFTAQESRLVGVFNSAGGIPSDYTTWGPTYDMEMKPNIAAPGRNILSTYIGGNSAYAVMSGTSMACPYIAGVAALYIGQYGGRSVHGNGFAKQLVDRIITSGAAIPWSVQQPQGNPPATGNWAPVAQIGAGMINAWKVLNYTTVLGSSGINLGDIPHFKGEQSVEITNGGSTPVRYKFRLQPWAGVESQSSIYPWYLAYFLEETPKNMVPDVVLPEEGFTVQPGETKTAKFSFKYPQYDPSKLGMYSGKVLISGSNGEELSVPYLGVSADIRKQMQNSMFTDSVPYQYGGVNRDNIEYFHTYDFNLTWGVQNFPKIYLDLHYGTKELRWDVFERGWDEKKWEYPPTLGQTPGYIGSVAYYSGLGSNGWGYDPNLYNDTDVTVPFPVPLSRGDAWTSREATFWWFGKLANGSYIAPGDYYWRIAALYPFGDPKQSDEWHVWNMNGVEYITVTPYTPYTH</sequence>
<evidence type="ECO:0000259" key="10">
    <source>
        <dbReference type="Pfam" id="PF06280"/>
    </source>
</evidence>
<accession>A0ABR2ITP0</accession>
<dbReference type="InterPro" id="IPR046450">
    <property type="entry name" value="PA_dom_sf"/>
</dbReference>
<comment type="similarity">
    <text evidence="1 7">Belongs to the peptidase S8 family.</text>
</comment>
<proteinExistence type="inferred from homology"/>
<evidence type="ECO:0000259" key="9">
    <source>
        <dbReference type="Pfam" id="PF02225"/>
    </source>
</evidence>
<evidence type="ECO:0000256" key="3">
    <source>
        <dbReference type="ARBA" id="ARBA00022670"/>
    </source>
</evidence>
<reference evidence="11 12" key="1">
    <citation type="journal article" date="2024" name="IMA Fungus">
        <title>Apiospora arundinis, a panoply of carbohydrate-active enzymes and secondary metabolites.</title>
        <authorList>
            <person name="Sorensen T."/>
            <person name="Petersen C."/>
            <person name="Muurmann A.T."/>
            <person name="Christiansen J.V."/>
            <person name="Brundto M.L."/>
            <person name="Overgaard C.K."/>
            <person name="Boysen A.T."/>
            <person name="Wollenberg R.D."/>
            <person name="Larsen T.O."/>
            <person name="Sorensen J.L."/>
            <person name="Nielsen K.L."/>
            <person name="Sondergaard T.E."/>
        </authorList>
    </citation>
    <scope>NUCLEOTIDE SEQUENCE [LARGE SCALE GENOMIC DNA]</scope>
    <source>
        <strain evidence="11 12">AAU 773</strain>
    </source>
</reference>
<keyword evidence="6 7" id="KW-0720">Serine protease</keyword>
<feature type="domain" description="C5a peptidase/Subtilisin-like protease SBT2-like Fn3-like" evidence="10">
    <location>
        <begin position="596"/>
        <end position="711"/>
    </location>
</feature>